<dbReference type="OrthoDB" id="1924320at2759"/>
<sequence>MVTTLLSNSNQRRSQNPKRPPSLRPDSDNAPPRRPKSREVSVRHLSLPTSSNSSSSTSTTSSSVTSGSSISTRRSQNPTHSRRPGITSTPLSSVKEIAVSAERRRPTAAKTIRSLSVSFQGESFSLLSNKVKHTPERRNAGVTPVIDRAERDRENSRPNDQQHRWPGRLGDQNSNFLSRSLDCGAERGKLNGSGNELKELRICTADEDSGNKGVKLESNNFDSQPILVDHLISESVSNNTLSRKGPSKLIVAKKFQNNSPTRTKNGVGNLMDDIISCSTPSMLGFAADVRRRKLSENRIVDAHDLRILHNRNLQWRLANMRVENALLVQEQTAEELHLENWDQIDRDHCNSLSGIINALEASTIRLPVVGGARVEQTNSLVSELSNLSIRECDLLDEIKDYLSTTFIPLQLDDTCIATSSNINEENVNTLFSLLLLTKNANIL</sequence>
<dbReference type="PANTHER" id="PTHR31807:SF2">
    <property type="entry name" value="PROTEIN SNOWY COTYLEDON 3"/>
    <property type="match status" value="1"/>
</dbReference>
<dbReference type="GO" id="GO:0005737">
    <property type="term" value="C:cytoplasm"/>
    <property type="evidence" value="ECO:0007669"/>
    <property type="project" value="TreeGrafter"/>
</dbReference>
<dbReference type="InterPro" id="IPR007573">
    <property type="entry name" value="QWRF"/>
</dbReference>
<dbReference type="EMBL" id="BMAC01000074">
    <property type="protein sequence ID" value="GFP83913.1"/>
    <property type="molecule type" value="Genomic_DNA"/>
</dbReference>
<evidence type="ECO:0000256" key="1">
    <source>
        <dbReference type="ARBA" id="ARBA00010016"/>
    </source>
</evidence>
<dbReference type="AlphaFoldDB" id="A0A830BIG5"/>
<dbReference type="PANTHER" id="PTHR31807">
    <property type="entry name" value="AUGMIN FAMILY MEMBER"/>
    <property type="match status" value="1"/>
</dbReference>
<dbReference type="GO" id="GO:0005880">
    <property type="term" value="C:nuclear microtubule"/>
    <property type="evidence" value="ECO:0007669"/>
    <property type="project" value="TreeGrafter"/>
</dbReference>
<feature type="compositionally biased region" description="Low complexity" evidence="2">
    <location>
        <begin position="46"/>
        <end position="72"/>
    </location>
</feature>
<evidence type="ECO:0000313" key="4">
    <source>
        <dbReference type="Proteomes" id="UP000653305"/>
    </source>
</evidence>
<name>A0A830BIG5_9LAMI</name>
<reference evidence="3" key="1">
    <citation type="submission" date="2020-07" db="EMBL/GenBank/DDBJ databases">
        <title>Ethylene signaling mediates host invasion by parasitic plants.</title>
        <authorList>
            <person name="Yoshida S."/>
        </authorList>
    </citation>
    <scope>NUCLEOTIDE SEQUENCE</scope>
    <source>
        <strain evidence="3">Okayama</strain>
    </source>
</reference>
<dbReference type="GO" id="GO:0008017">
    <property type="term" value="F:microtubule binding"/>
    <property type="evidence" value="ECO:0007669"/>
    <property type="project" value="TreeGrafter"/>
</dbReference>
<feature type="region of interest" description="Disordered" evidence="2">
    <location>
        <begin position="131"/>
        <end position="173"/>
    </location>
</feature>
<accession>A0A830BIG5</accession>
<comment type="similarity">
    <text evidence="1">Belongs to the QWRF family.</text>
</comment>
<feature type="compositionally biased region" description="Basic and acidic residues" evidence="2">
    <location>
        <begin position="147"/>
        <end position="163"/>
    </location>
</feature>
<dbReference type="Pfam" id="PF04484">
    <property type="entry name" value="QWRF"/>
    <property type="match status" value="2"/>
</dbReference>
<proteinExistence type="inferred from homology"/>
<protein>
    <submittedName>
        <fullName evidence="3">Protein snowy cotyledon 3</fullName>
    </submittedName>
</protein>
<feature type="compositionally biased region" description="Polar residues" evidence="2">
    <location>
        <begin position="1"/>
        <end position="14"/>
    </location>
</feature>
<organism evidence="3 4">
    <name type="scientific">Phtheirospermum japonicum</name>
    <dbReference type="NCBI Taxonomy" id="374723"/>
    <lineage>
        <taxon>Eukaryota</taxon>
        <taxon>Viridiplantae</taxon>
        <taxon>Streptophyta</taxon>
        <taxon>Embryophyta</taxon>
        <taxon>Tracheophyta</taxon>
        <taxon>Spermatophyta</taxon>
        <taxon>Magnoliopsida</taxon>
        <taxon>eudicotyledons</taxon>
        <taxon>Gunneridae</taxon>
        <taxon>Pentapetalae</taxon>
        <taxon>asterids</taxon>
        <taxon>lamiids</taxon>
        <taxon>Lamiales</taxon>
        <taxon>Orobanchaceae</taxon>
        <taxon>Orobanchaceae incertae sedis</taxon>
        <taxon>Phtheirospermum</taxon>
    </lineage>
</organism>
<evidence type="ECO:0000313" key="3">
    <source>
        <dbReference type="EMBL" id="GFP83913.1"/>
    </source>
</evidence>
<comment type="caution">
    <text evidence="3">The sequence shown here is derived from an EMBL/GenBank/DDBJ whole genome shotgun (WGS) entry which is preliminary data.</text>
</comment>
<evidence type="ECO:0000256" key="2">
    <source>
        <dbReference type="SAM" id="MobiDB-lite"/>
    </source>
</evidence>
<keyword evidence="4" id="KW-1185">Reference proteome</keyword>
<dbReference type="GO" id="GO:0051225">
    <property type="term" value="P:spindle assembly"/>
    <property type="evidence" value="ECO:0007669"/>
    <property type="project" value="TreeGrafter"/>
</dbReference>
<dbReference type="Proteomes" id="UP000653305">
    <property type="component" value="Unassembled WGS sequence"/>
</dbReference>
<feature type="region of interest" description="Disordered" evidence="2">
    <location>
        <begin position="1"/>
        <end position="93"/>
    </location>
</feature>
<gene>
    <name evidence="3" type="ORF">PHJA_000534900</name>
</gene>